<accession>A0AAU6PVT0</accession>
<keyword evidence="3" id="KW-1185">Reference proteome</keyword>
<evidence type="ECO:0000313" key="3">
    <source>
        <dbReference type="Proteomes" id="UP000829560"/>
    </source>
</evidence>
<dbReference type="RefSeq" id="WP_338412545.1">
    <property type="nucleotide sequence ID" value="NZ_CP093310.2"/>
</dbReference>
<organism evidence="2 3">
    <name type="scientific">Psychrobacter raelei</name>
    <dbReference type="NCBI Taxonomy" id="2565531"/>
    <lineage>
        <taxon>Bacteria</taxon>
        <taxon>Pseudomonadati</taxon>
        <taxon>Pseudomonadota</taxon>
        <taxon>Gammaproteobacteria</taxon>
        <taxon>Moraxellales</taxon>
        <taxon>Moraxellaceae</taxon>
        <taxon>Psychrobacter</taxon>
    </lineage>
</organism>
<dbReference type="EMBL" id="CP093310">
    <property type="protein sequence ID" value="WXX24521.1"/>
    <property type="molecule type" value="Genomic_DNA"/>
</dbReference>
<evidence type="ECO:0000313" key="2">
    <source>
        <dbReference type="EMBL" id="WXX24521.1"/>
    </source>
</evidence>
<feature type="transmembrane region" description="Helical" evidence="1">
    <location>
        <begin position="60"/>
        <end position="79"/>
    </location>
</feature>
<feature type="transmembrane region" description="Helical" evidence="1">
    <location>
        <begin position="110"/>
        <end position="127"/>
    </location>
</feature>
<gene>
    <name evidence="2" type="ORF">MN210_17840</name>
</gene>
<feature type="transmembrane region" description="Helical" evidence="1">
    <location>
        <begin position="147"/>
        <end position="167"/>
    </location>
</feature>
<name>A0AAU6PVT0_9GAMM</name>
<dbReference type="AlphaFoldDB" id="A0AAU6PVT0"/>
<keyword evidence="1" id="KW-1133">Transmembrane helix</keyword>
<keyword evidence="1" id="KW-0472">Membrane</keyword>
<feature type="transmembrane region" description="Helical" evidence="1">
    <location>
        <begin position="173"/>
        <end position="196"/>
    </location>
</feature>
<keyword evidence="1" id="KW-0812">Transmembrane</keyword>
<dbReference type="Proteomes" id="UP000829560">
    <property type="component" value="Chromosome"/>
</dbReference>
<protein>
    <submittedName>
        <fullName evidence="2">HupE/UreJ family protein</fullName>
    </submittedName>
</protein>
<reference evidence="2" key="1">
    <citation type="submission" date="2024-03" db="EMBL/GenBank/DDBJ databases">
        <title>Psychrobacter raelis sp. nov. isolated from a dog with peritonitis.</title>
        <authorList>
            <person name="Schiavone A."/>
            <person name="Manzulli V."/>
            <person name="Camarda A."/>
            <person name="Cafiero M.A."/>
            <person name="Vasco I."/>
            <person name="Marino L."/>
            <person name="Pennuzzi G."/>
            <person name="Serrecchia L."/>
            <person name="Galante D."/>
            <person name="Pugliese N."/>
        </authorList>
    </citation>
    <scope>NUCLEOTIDE SEQUENCE</scope>
    <source>
        <strain evidence="2">PraFG1</strain>
    </source>
</reference>
<proteinExistence type="predicted"/>
<dbReference type="InterPro" id="IPR007038">
    <property type="entry name" value="HupE_UreJ"/>
</dbReference>
<dbReference type="Pfam" id="PF04955">
    <property type="entry name" value="HupE_UreJ"/>
    <property type="match status" value="1"/>
</dbReference>
<evidence type="ECO:0000256" key="1">
    <source>
        <dbReference type="SAM" id="Phobius"/>
    </source>
</evidence>
<sequence length="225" mass="23903">MTINKLPLIRLPATANKTATFSLITLFTLLPTLAFAHPGHDILTSQGSFLSSVLSGLMHPLTGLDHLMLALGMGVLFTQMNRFKKGLVSLSIGLIAGFALSLSFNLNNLYIEGGIILSIILLTAALMSRHFNPVLTESSSTSVNKSYNLAIMGFGALAMFHGAAHALEVPANSITPGFFIGMIVSMIALYSVGNVIAKYLSTHVQNSLIVQRLLAVVGLCAVLFS</sequence>
<dbReference type="KEGG" id="prae:MN210_17840"/>
<feature type="transmembrane region" description="Helical" evidence="1">
    <location>
        <begin position="86"/>
        <end position="104"/>
    </location>
</feature>